<feature type="region of interest" description="Disordered" evidence="3">
    <location>
        <begin position="182"/>
        <end position="201"/>
    </location>
</feature>
<dbReference type="EC" id="3.2.1.-" evidence="6"/>
<dbReference type="InterPro" id="IPR002901">
    <property type="entry name" value="MGlyc_endo_b_GlcNAc-like_dom"/>
</dbReference>
<protein>
    <submittedName>
        <fullName evidence="6">N-acetylmuramoyl-L-alanine amidase</fullName>
        <ecNumber evidence="6">3.2.1.-</ecNumber>
    </submittedName>
</protein>
<dbReference type="CDD" id="cd02696">
    <property type="entry name" value="MurNAc-LAA"/>
    <property type="match status" value="1"/>
</dbReference>
<dbReference type="PANTHER" id="PTHR30404">
    <property type="entry name" value="N-ACETYLMURAMOYL-L-ALANINE AMIDASE"/>
    <property type="match status" value="1"/>
</dbReference>
<dbReference type="InterPro" id="IPR013688">
    <property type="entry name" value="GBS_Bsp-like"/>
</dbReference>
<dbReference type="GO" id="GO:0016798">
    <property type="term" value="F:hydrolase activity, acting on glycosyl bonds"/>
    <property type="evidence" value="ECO:0007669"/>
    <property type="project" value="UniProtKB-KW"/>
</dbReference>
<gene>
    <name evidence="6" type="primary">lytG</name>
    <name evidence="6" type="ORF">ERS132421_00410</name>
</gene>
<reference evidence="6 7" key="1">
    <citation type="submission" date="2016-02" db="EMBL/GenBank/DDBJ databases">
        <authorList>
            <consortium name="Pathogen Informatics"/>
        </authorList>
    </citation>
    <scope>NUCLEOTIDE SEQUENCE [LARGE SCALE GENOMIC DNA]</scope>
    <source>
        <strain evidence="6 7">LSS59</strain>
    </source>
</reference>
<keyword evidence="6" id="KW-0326">Glycosidase</keyword>
<organism evidence="6 7">
    <name type="scientific">Streptococcus suis</name>
    <dbReference type="NCBI Taxonomy" id="1307"/>
    <lineage>
        <taxon>Bacteria</taxon>
        <taxon>Bacillati</taxon>
        <taxon>Bacillota</taxon>
        <taxon>Bacilli</taxon>
        <taxon>Lactobacillales</taxon>
        <taxon>Streptococcaceae</taxon>
        <taxon>Streptococcus</taxon>
    </lineage>
</organism>
<evidence type="ECO:0000313" key="6">
    <source>
        <dbReference type="EMBL" id="CYU72701.1"/>
    </source>
</evidence>
<sequence>MAIILTEIKEGNVKKKTIFLLSVCAIVLSGYVVQADSLEASSQLMSVPSSPETGGQLSVIEEAGQMKAVLSHITGEIIGVTGQFKSSSNSGKTIAFTIDAQGQYVAYLNRSNFSDEDQIFTLTLVVNLLDGSSHSLDEYTFSWIKATDISQEVAIVKEDSGKETTASNSSVTSSISSTLASTTTSGTTISEKNTVSSDDTNSVSTSLAKLVTSTQTETVASTSQILSSVGTQLQSASMMRAATNTSTQSQTGTTPSSVITEVAQKNQILEIKYTRPISSGEVIKFAVWSEKNSQDDLIWYDANQTGAAYVDLRKHRDYGKYQIHTYANRNGKMVYLDEVVFDVEASGKISVSNIDSVTGTFDVNIENISAPLGLSKVLVPTWTKSGGQDDIVWYEAQRQTNGNYKVTVNKRNHKNGVGDYNLHLYYKDSNGNLVYITETIANLPEVKLSGDFTILDINPQSDSFKVRITNIVAPNGISKVLVPTWTESGGQDDIKWYEASRQTDGSYILTVNRTKHNYEAGKYNLHLYYKSDDGSLRYVNETVIDFPSAKASGTITVSDIKQQHGTFKVRITNVLAPNGISKVLVPIWTDSNGQDDIKWYEANRQTDGSYLLTINKAQHKYGTGKYNIHLYYRGLDNRLVYVTEAVANLPEAKVSGNIKIIEQDNLKGIFNVRVTDIVAPNTLSKVIIPTWTEFNGQDDIKWYEASLQADGSYLFTVNKAQHKYETGKYNIHVYYRDTDGRLTFAGSTTTELAAVKSSGKLSVSSLDAKNGTFNLKVSDIVPSSSLKYVEVVVWSQKNPSDLKSYNAVAQSDGTYAVQIDKKNHSNNIGDYQVSVYYVYSDYKDYVTSTVVNIPSSRSYTIYIDPGHGGSDSGASYDGIYEKNLAMSVANKLKANLIQMGYQVLMTRTADYDVDFKTERSRMANQSNADLFISIHFNATGLGKSSATGIETYWYQYDPEYQPKINQEMHNNPTRLAESEILANQVQTSLIRETGAVNRGVRRETFAVLRETAIPAILVELGFMDNPSELQKIKQEAYHTKLAKALATGIDNWYSVVGSKPSATETTNPKNTVERVQMTTSQQAFFNKILPTVQQVSKNKGIVTSVMLAQTILESAWGTSQLATNANNIFGIKADVSWKGNTYTVQTNEVVGGKTVTVKKQFRAYGTIFESIADYGNFFTSTPWRIKNYSNFLQAKDYESALTSLLASGYATDPAYAEKLKSLILRYGLNQYNVN</sequence>
<proteinExistence type="inferred from homology"/>
<comment type="similarity">
    <text evidence="1">Belongs to the glycosyl hydrolase 73 family.</text>
</comment>
<dbReference type="Gene3D" id="2.60.40.3760">
    <property type="match status" value="6"/>
</dbReference>
<evidence type="ECO:0000256" key="3">
    <source>
        <dbReference type="SAM" id="MobiDB-lite"/>
    </source>
</evidence>
<evidence type="ECO:0000259" key="4">
    <source>
        <dbReference type="SMART" id="SM00047"/>
    </source>
</evidence>
<keyword evidence="2 6" id="KW-0378">Hydrolase</keyword>
<evidence type="ECO:0000256" key="1">
    <source>
        <dbReference type="ARBA" id="ARBA00010266"/>
    </source>
</evidence>
<dbReference type="GO" id="GO:0030288">
    <property type="term" value="C:outer membrane-bounded periplasmic space"/>
    <property type="evidence" value="ECO:0007669"/>
    <property type="project" value="TreeGrafter"/>
</dbReference>
<dbReference type="SMART" id="SM00646">
    <property type="entry name" value="Ami_3"/>
    <property type="match status" value="1"/>
</dbReference>
<evidence type="ECO:0000259" key="5">
    <source>
        <dbReference type="SMART" id="SM00646"/>
    </source>
</evidence>
<dbReference type="SMART" id="SM00047">
    <property type="entry name" value="LYZ2"/>
    <property type="match status" value="1"/>
</dbReference>
<dbReference type="GO" id="GO:0008745">
    <property type="term" value="F:N-acetylmuramoyl-L-alanine amidase activity"/>
    <property type="evidence" value="ECO:0007669"/>
    <property type="project" value="InterPro"/>
</dbReference>
<feature type="domain" description="Mannosyl-glycoprotein endo-beta-N-acetylglucosamidase-like" evidence="4">
    <location>
        <begin position="1074"/>
        <end position="1232"/>
    </location>
</feature>
<dbReference type="Pfam" id="PF01520">
    <property type="entry name" value="Amidase_3"/>
    <property type="match status" value="1"/>
</dbReference>
<dbReference type="AlphaFoldDB" id="A0A0Z8F2H9"/>
<dbReference type="PANTHER" id="PTHR30404:SF0">
    <property type="entry name" value="N-ACETYLMURAMOYL-L-ALANINE AMIDASE AMIC"/>
    <property type="match status" value="1"/>
</dbReference>
<dbReference type="Gene3D" id="3.40.630.40">
    <property type="entry name" value="Zn-dependent exopeptidases"/>
    <property type="match status" value="1"/>
</dbReference>
<feature type="domain" description="MurNAc-LAA" evidence="5">
    <location>
        <begin position="920"/>
        <end position="1050"/>
    </location>
</feature>
<dbReference type="Proteomes" id="UP000073200">
    <property type="component" value="Unassembled WGS sequence"/>
</dbReference>
<dbReference type="Pfam" id="PF08481">
    <property type="entry name" value="GBS_Bsp-like"/>
    <property type="match status" value="6"/>
</dbReference>
<dbReference type="Pfam" id="PF01832">
    <property type="entry name" value="Glucosaminidase"/>
    <property type="match status" value="1"/>
</dbReference>
<dbReference type="Gene3D" id="4.10.80.30">
    <property type="entry name" value="DNA polymerase, domain 6"/>
    <property type="match status" value="1"/>
</dbReference>
<dbReference type="SUPFAM" id="SSF53187">
    <property type="entry name" value="Zn-dependent exopeptidases"/>
    <property type="match status" value="1"/>
</dbReference>
<evidence type="ECO:0000256" key="2">
    <source>
        <dbReference type="ARBA" id="ARBA00022801"/>
    </source>
</evidence>
<accession>A0A0Z8F2H9</accession>
<dbReference type="InterPro" id="IPR050695">
    <property type="entry name" value="N-acetylmuramoyl_amidase_3"/>
</dbReference>
<dbReference type="GO" id="GO:0009253">
    <property type="term" value="P:peptidoglycan catabolic process"/>
    <property type="evidence" value="ECO:0007669"/>
    <property type="project" value="InterPro"/>
</dbReference>
<dbReference type="Gene3D" id="1.10.530.10">
    <property type="match status" value="1"/>
</dbReference>
<name>A0A0Z8F2H9_STRSU</name>
<dbReference type="GO" id="GO:0004040">
    <property type="term" value="F:amidase activity"/>
    <property type="evidence" value="ECO:0007669"/>
    <property type="project" value="InterPro"/>
</dbReference>
<dbReference type="EMBL" id="FIHG01000001">
    <property type="protein sequence ID" value="CYU72701.1"/>
    <property type="molecule type" value="Genomic_DNA"/>
</dbReference>
<evidence type="ECO:0000313" key="7">
    <source>
        <dbReference type="Proteomes" id="UP000073200"/>
    </source>
</evidence>
<dbReference type="InterPro" id="IPR002508">
    <property type="entry name" value="MurNAc-LAA_cat"/>
</dbReference>